<keyword evidence="2" id="KW-1185">Reference proteome</keyword>
<proteinExistence type="predicted"/>
<name>A0ACB8E2Y9_DERSI</name>
<dbReference type="EMBL" id="CM023470">
    <property type="protein sequence ID" value="KAH7981120.1"/>
    <property type="molecule type" value="Genomic_DNA"/>
</dbReference>
<dbReference type="Proteomes" id="UP000821865">
    <property type="component" value="Chromosome 1"/>
</dbReference>
<reference evidence="1" key="1">
    <citation type="submission" date="2020-05" db="EMBL/GenBank/DDBJ databases">
        <title>Large-scale comparative analyses of tick genomes elucidate their genetic diversity and vector capacities.</title>
        <authorList>
            <person name="Jia N."/>
            <person name="Wang J."/>
            <person name="Shi W."/>
            <person name="Du L."/>
            <person name="Sun Y."/>
            <person name="Zhan W."/>
            <person name="Jiang J."/>
            <person name="Wang Q."/>
            <person name="Zhang B."/>
            <person name="Ji P."/>
            <person name="Sakyi L.B."/>
            <person name="Cui X."/>
            <person name="Yuan T."/>
            <person name="Jiang B."/>
            <person name="Yang W."/>
            <person name="Lam T.T.-Y."/>
            <person name="Chang Q."/>
            <person name="Ding S."/>
            <person name="Wang X."/>
            <person name="Zhu J."/>
            <person name="Ruan X."/>
            <person name="Zhao L."/>
            <person name="Wei J."/>
            <person name="Que T."/>
            <person name="Du C."/>
            <person name="Cheng J."/>
            <person name="Dai P."/>
            <person name="Han X."/>
            <person name="Huang E."/>
            <person name="Gao Y."/>
            <person name="Liu J."/>
            <person name="Shao H."/>
            <person name="Ye R."/>
            <person name="Li L."/>
            <person name="Wei W."/>
            <person name="Wang X."/>
            <person name="Wang C."/>
            <person name="Yang T."/>
            <person name="Huo Q."/>
            <person name="Li W."/>
            <person name="Guo W."/>
            <person name="Chen H."/>
            <person name="Zhou L."/>
            <person name="Ni X."/>
            <person name="Tian J."/>
            <person name="Zhou Y."/>
            <person name="Sheng Y."/>
            <person name="Liu T."/>
            <person name="Pan Y."/>
            <person name="Xia L."/>
            <person name="Li J."/>
            <person name="Zhao F."/>
            <person name="Cao W."/>
        </authorList>
    </citation>
    <scope>NUCLEOTIDE SEQUENCE</scope>
    <source>
        <strain evidence="1">Dsil-2018</strain>
    </source>
</reference>
<evidence type="ECO:0000313" key="1">
    <source>
        <dbReference type="EMBL" id="KAH7981120.1"/>
    </source>
</evidence>
<sequence length="480" mass="53012">MRRPTAVLQVLLLLAADAAWAADDQQAYTCNATQLLSSELLAEIRSYAPVVQNIIDYVLRGPERNCTYEELAKFVDRFGARITGSRNLENAIDYMVELLGRQGLDRVYTERVTVPHWVRGNESAWIVRPRMQKLNMLGLGGSVGTSPGGIIAPVLVVRSFEELHSNASKAHGKVVVFDEEFISYGRTVQYRENGAAEAERVGAVAALVRSVTPFSIGSPHTGWMNYDRDEPRIPCASITVEDAQLLRRLQDRGIETQVHIVMDAQNLPLTTSRNTIAELKGTTMPDEVVLVSGHLDSWDVGQGAMDDGGGAFVSWRALALLRRLGLRPRRTLRALLWTGEEEGVWGGRAYYERHGGRPQAQRRLNLVMESDLGTFRPLGLRLAAADPRARCMAAEVLRLFGSINATRLTLGPDGPDIQPWVDAGVPGASLDTANEEYFYFHHTDGDSMTVEDPTNLDLCTALWAASAFVFADLSERLPRP</sequence>
<protein>
    <submittedName>
        <fullName evidence="1">Uncharacterized protein</fullName>
    </submittedName>
</protein>
<accession>A0ACB8E2Y9</accession>
<organism evidence="1 2">
    <name type="scientific">Dermacentor silvarum</name>
    <name type="common">Tick</name>
    <dbReference type="NCBI Taxonomy" id="543639"/>
    <lineage>
        <taxon>Eukaryota</taxon>
        <taxon>Metazoa</taxon>
        <taxon>Ecdysozoa</taxon>
        <taxon>Arthropoda</taxon>
        <taxon>Chelicerata</taxon>
        <taxon>Arachnida</taxon>
        <taxon>Acari</taxon>
        <taxon>Parasitiformes</taxon>
        <taxon>Ixodida</taxon>
        <taxon>Ixodoidea</taxon>
        <taxon>Ixodidae</taxon>
        <taxon>Rhipicephalinae</taxon>
        <taxon>Dermacentor</taxon>
    </lineage>
</organism>
<comment type="caution">
    <text evidence="1">The sequence shown here is derived from an EMBL/GenBank/DDBJ whole genome shotgun (WGS) entry which is preliminary data.</text>
</comment>
<evidence type="ECO:0000313" key="2">
    <source>
        <dbReference type="Proteomes" id="UP000821865"/>
    </source>
</evidence>
<gene>
    <name evidence="1" type="ORF">HPB49_021741</name>
</gene>